<keyword evidence="1" id="KW-1133">Transmembrane helix</keyword>
<dbReference type="AlphaFoldDB" id="A0A1I8ANL0"/>
<reference evidence="4" key="1">
    <citation type="submission" date="2016-11" db="UniProtKB">
        <authorList>
            <consortium name="WormBaseParasite"/>
        </authorList>
    </citation>
    <scope>IDENTIFICATION</scope>
</reference>
<dbReference type="WBParaSite" id="L893_g7837.t1">
    <property type="protein sequence ID" value="L893_g7837.t1"/>
    <property type="gene ID" value="L893_g7837"/>
</dbReference>
<protein>
    <submittedName>
        <fullName evidence="4">Activin_recp domain-containing protein</fullName>
    </submittedName>
</protein>
<keyword evidence="3" id="KW-1185">Reference proteome</keyword>
<organism evidence="3 4">
    <name type="scientific">Steinernema glaseri</name>
    <dbReference type="NCBI Taxonomy" id="37863"/>
    <lineage>
        <taxon>Eukaryota</taxon>
        <taxon>Metazoa</taxon>
        <taxon>Ecdysozoa</taxon>
        <taxon>Nematoda</taxon>
        <taxon>Chromadorea</taxon>
        <taxon>Rhabditida</taxon>
        <taxon>Tylenchina</taxon>
        <taxon>Panagrolaimomorpha</taxon>
        <taxon>Strongyloidoidea</taxon>
        <taxon>Steinernematidae</taxon>
        <taxon>Steinernema</taxon>
    </lineage>
</organism>
<keyword evidence="1" id="KW-0472">Membrane</keyword>
<evidence type="ECO:0000313" key="3">
    <source>
        <dbReference type="Proteomes" id="UP000095287"/>
    </source>
</evidence>
<proteinExistence type="predicted"/>
<dbReference type="Proteomes" id="UP000095287">
    <property type="component" value="Unplaced"/>
</dbReference>
<evidence type="ECO:0000256" key="1">
    <source>
        <dbReference type="SAM" id="Phobius"/>
    </source>
</evidence>
<feature type="chain" id="PRO_5009314866" evidence="2">
    <location>
        <begin position="20"/>
        <end position="124"/>
    </location>
</feature>
<name>A0A1I8ANL0_9BILA</name>
<evidence type="ECO:0000256" key="2">
    <source>
        <dbReference type="SAM" id="SignalP"/>
    </source>
</evidence>
<keyword evidence="2" id="KW-0732">Signal</keyword>
<keyword evidence="1" id="KW-0812">Transmembrane</keyword>
<feature type="transmembrane region" description="Helical" evidence="1">
    <location>
        <begin position="102"/>
        <end position="122"/>
    </location>
</feature>
<sequence length="124" mass="13189">MPSLTSLALLSLLIVGGAAIQCYNGQLPANQAPTTRMDCNTLSNGMESAYGACQKVFDYNTNTVTRACYLSCPDNTCRNVSASPSSFPQLHCCCTGDSCNSAHSQGLAAVFMGTLLFGYFLFFN</sequence>
<evidence type="ECO:0000313" key="4">
    <source>
        <dbReference type="WBParaSite" id="L893_g7837.t1"/>
    </source>
</evidence>
<accession>A0A1I8ANL0</accession>
<feature type="signal peptide" evidence="2">
    <location>
        <begin position="1"/>
        <end position="19"/>
    </location>
</feature>